<dbReference type="Pfam" id="PF13602">
    <property type="entry name" value="ADH_zinc_N_2"/>
    <property type="match status" value="1"/>
</dbReference>
<dbReference type="Gene3D" id="3.90.180.10">
    <property type="entry name" value="Medium-chain alcohol dehydrogenases, catalytic domain"/>
    <property type="match status" value="1"/>
</dbReference>
<dbReference type="InterPro" id="IPR011032">
    <property type="entry name" value="GroES-like_sf"/>
</dbReference>
<sequence>MKALILQQPGGTEQLRLTDIPQPTLQPQEVLVQVKALSLNPVDIKTRTGTGVYGRLKTLDPLIIGWDIAGVITEVGADVTDLQVGDEVFGMVNFPGHGQAYAEYVAAPAAHLARKPQNLSYEEAAAATLAALTAWQALVDNAHVQTGQKVLIHAASGGVGHFAVQIAKHLGAHVIGTSSAKNREFVLSLGTDEHIDYRSQQFDELVSDVDFVLDPLGGDNTVRSLKVLKPGGTVISIVGGANEAVAAQAKAEGKQAYNILVKSDGAEMQQLADLLEKSVLKAHVSQTFGFDRMADAHAQIESGRTVGKVVVTL</sequence>
<dbReference type="CDD" id="cd05289">
    <property type="entry name" value="MDR_like_2"/>
    <property type="match status" value="1"/>
</dbReference>
<evidence type="ECO:0000256" key="1">
    <source>
        <dbReference type="ARBA" id="ARBA00023002"/>
    </source>
</evidence>
<proteinExistence type="predicted"/>
<dbReference type="InterPro" id="IPR020843">
    <property type="entry name" value="ER"/>
</dbReference>
<dbReference type="SMART" id="SM00829">
    <property type="entry name" value="PKS_ER"/>
    <property type="match status" value="1"/>
</dbReference>
<feature type="domain" description="Enoyl reductase (ER)" evidence="2">
    <location>
        <begin position="10"/>
        <end position="311"/>
    </location>
</feature>
<dbReference type="InterPro" id="IPR002364">
    <property type="entry name" value="Quin_OxRdtase/zeta-crystal_CS"/>
</dbReference>
<dbReference type="Gene3D" id="3.40.50.720">
    <property type="entry name" value="NAD(P)-binding Rossmann-like Domain"/>
    <property type="match status" value="1"/>
</dbReference>
<name>A0A1G9A7S4_9BACT</name>
<dbReference type="GO" id="GO:0008270">
    <property type="term" value="F:zinc ion binding"/>
    <property type="evidence" value="ECO:0007669"/>
    <property type="project" value="InterPro"/>
</dbReference>
<dbReference type="STRING" id="1075417.SAMN05421823_102207"/>
<keyword evidence="4" id="KW-1185">Reference proteome</keyword>
<dbReference type="PROSITE" id="PS01162">
    <property type="entry name" value="QOR_ZETA_CRYSTAL"/>
    <property type="match status" value="1"/>
</dbReference>
<dbReference type="PANTHER" id="PTHR11695">
    <property type="entry name" value="ALCOHOL DEHYDROGENASE RELATED"/>
    <property type="match status" value="1"/>
</dbReference>
<dbReference type="OrthoDB" id="648910at2"/>
<dbReference type="EMBL" id="FNFO01000002">
    <property type="protein sequence ID" value="SDK23432.1"/>
    <property type="molecule type" value="Genomic_DNA"/>
</dbReference>
<keyword evidence="1" id="KW-0560">Oxidoreductase</keyword>
<evidence type="ECO:0000313" key="4">
    <source>
        <dbReference type="Proteomes" id="UP000198510"/>
    </source>
</evidence>
<evidence type="ECO:0000313" key="3">
    <source>
        <dbReference type="EMBL" id="SDK23432.1"/>
    </source>
</evidence>
<dbReference type="InterPro" id="IPR013154">
    <property type="entry name" value="ADH-like_N"/>
</dbReference>
<dbReference type="SUPFAM" id="SSF50129">
    <property type="entry name" value="GroES-like"/>
    <property type="match status" value="1"/>
</dbReference>
<dbReference type="Proteomes" id="UP000198510">
    <property type="component" value="Unassembled WGS sequence"/>
</dbReference>
<organism evidence="3 4">
    <name type="scientific">Catalinimonas alkaloidigena</name>
    <dbReference type="NCBI Taxonomy" id="1075417"/>
    <lineage>
        <taxon>Bacteria</taxon>
        <taxon>Pseudomonadati</taxon>
        <taxon>Bacteroidota</taxon>
        <taxon>Cytophagia</taxon>
        <taxon>Cytophagales</taxon>
        <taxon>Catalimonadaceae</taxon>
        <taxon>Catalinimonas</taxon>
    </lineage>
</organism>
<dbReference type="InterPro" id="IPR050700">
    <property type="entry name" value="YIM1/Zinc_Alcohol_DH_Fams"/>
</dbReference>
<accession>A0A1G9A7S4</accession>
<dbReference type="PANTHER" id="PTHR11695:SF294">
    <property type="entry name" value="RETICULON-4-INTERACTING PROTEIN 1, MITOCHONDRIAL"/>
    <property type="match status" value="1"/>
</dbReference>
<dbReference type="SUPFAM" id="SSF51735">
    <property type="entry name" value="NAD(P)-binding Rossmann-fold domains"/>
    <property type="match status" value="1"/>
</dbReference>
<dbReference type="InterPro" id="IPR036291">
    <property type="entry name" value="NAD(P)-bd_dom_sf"/>
</dbReference>
<reference evidence="3 4" key="1">
    <citation type="submission" date="2016-10" db="EMBL/GenBank/DDBJ databases">
        <authorList>
            <person name="de Groot N.N."/>
        </authorList>
    </citation>
    <scope>NUCLEOTIDE SEQUENCE [LARGE SCALE GENOMIC DNA]</scope>
    <source>
        <strain evidence="3 4">DSM 25186</strain>
    </source>
</reference>
<gene>
    <name evidence="3" type="ORF">SAMN05421823_102207</name>
</gene>
<protein>
    <submittedName>
        <fullName evidence="3">NADPH:quinone reductase</fullName>
    </submittedName>
</protein>
<dbReference type="AlphaFoldDB" id="A0A1G9A7S4"/>
<dbReference type="GO" id="GO:0016491">
    <property type="term" value="F:oxidoreductase activity"/>
    <property type="evidence" value="ECO:0007669"/>
    <property type="project" value="UniProtKB-KW"/>
</dbReference>
<dbReference type="Pfam" id="PF08240">
    <property type="entry name" value="ADH_N"/>
    <property type="match status" value="1"/>
</dbReference>
<dbReference type="RefSeq" id="WP_089679677.1">
    <property type="nucleotide sequence ID" value="NZ_FNFO01000002.1"/>
</dbReference>
<evidence type="ECO:0000259" key="2">
    <source>
        <dbReference type="SMART" id="SM00829"/>
    </source>
</evidence>